<evidence type="ECO:0000313" key="3">
    <source>
        <dbReference type="Proteomes" id="UP000053455"/>
    </source>
</evidence>
<evidence type="ECO:0000259" key="1">
    <source>
        <dbReference type="Pfam" id="PF12200"/>
    </source>
</evidence>
<dbReference type="OrthoDB" id="9812045at2"/>
<protein>
    <recommendedName>
        <fullName evidence="1">DUF3597 domain-containing protein</fullName>
    </recommendedName>
</protein>
<reference evidence="2 3" key="1">
    <citation type="submission" date="2015-04" db="EMBL/GenBank/DDBJ databases">
        <title>The draft genome sequence of Erythrobacter marinus HWDM-33.</title>
        <authorList>
            <person name="Zhuang L."/>
            <person name="Liu Y."/>
            <person name="Shao Z."/>
        </authorList>
    </citation>
    <scope>NUCLEOTIDE SEQUENCE [LARGE SCALE GENOMIC DNA]</scope>
    <source>
        <strain evidence="2 3">HWDM-33</strain>
    </source>
</reference>
<dbReference type="InterPro" id="IPR022016">
    <property type="entry name" value="DUF3597"/>
</dbReference>
<evidence type="ECO:0000313" key="2">
    <source>
        <dbReference type="EMBL" id="KLI63950.1"/>
    </source>
</evidence>
<feature type="domain" description="DUF3597" evidence="1">
    <location>
        <begin position="3"/>
        <end position="118"/>
    </location>
</feature>
<name>A0A0H0XUJ6_9SPHN</name>
<dbReference type="AlphaFoldDB" id="A0A0H0XUJ6"/>
<keyword evidence="3" id="KW-1185">Reference proteome</keyword>
<gene>
    <name evidence="2" type="ORF">AAV99_09685</name>
</gene>
<proteinExistence type="predicted"/>
<accession>A0A0H0XUJ6</accession>
<comment type="caution">
    <text evidence="2">The sequence shown here is derived from an EMBL/GenBank/DDBJ whole genome shotgun (WGS) entry which is preliminary data.</text>
</comment>
<dbReference type="PATRIC" id="fig|874156.12.peg.1988"/>
<dbReference type="STRING" id="874156.GCA_001021555_01375"/>
<organism evidence="2 3">
    <name type="scientific">Aurantiacibacter marinus</name>
    <dbReference type="NCBI Taxonomy" id="874156"/>
    <lineage>
        <taxon>Bacteria</taxon>
        <taxon>Pseudomonadati</taxon>
        <taxon>Pseudomonadota</taxon>
        <taxon>Alphaproteobacteria</taxon>
        <taxon>Sphingomonadales</taxon>
        <taxon>Erythrobacteraceae</taxon>
        <taxon>Aurantiacibacter</taxon>
    </lineage>
</organism>
<dbReference type="SUPFAM" id="SSF158634">
    <property type="entry name" value="RPA2825-like"/>
    <property type="match status" value="1"/>
</dbReference>
<dbReference type="EMBL" id="LBHU01000002">
    <property type="protein sequence ID" value="KLI63950.1"/>
    <property type="molecule type" value="Genomic_DNA"/>
</dbReference>
<dbReference type="RefSeq" id="WP_047093767.1">
    <property type="nucleotide sequence ID" value="NZ_LBHU01000002.1"/>
</dbReference>
<sequence>MGIFSSIKNAIFGEDKAEAAPATTAAPKATGFNRASSKAVSEVDVEAKLNSKPGADKLNWRTSIVDLMKLVDLDPSYENRKELATELGDTDYSGKAEENIWLHKEVMKKLAAAGGNVPASLRD</sequence>
<dbReference type="Pfam" id="PF12200">
    <property type="entry name" value="DUF3597"/>
    <property type="match status" value="1"/>
</dbReference>
<dbReference type="Proteomes" id="UP000053455">
    <property type="component" value="Unassembled WGS sequence"/>
</dbReference>